<evidence type="ECO:0000256" key="2">
    <source>
        <dbReference type="ARBA" id="ARBA00022729"/>
    </source>
</evidence>
<evidence type="ECO:0000259" key="5">
    <source>
        <dbReference type="Pfam" id="PF07940"/>
    </source>
</evidence>
<comment type="subcellular location">
    <subcellularLocation>
        <location evidence="1">Periplasm</location>
    </subcellularLocation>
</comment>
<protein>
    <recommendedName>
        <fullName evidence="5">Heparinase II/III-like C-terminal domain-containing protein</fullName>
    </recommendedName>
</protein>
<evidence type="ECO:0000256" key="1">
    <source>
        <dbReference type="ARBA" id="ARBA00004418"/>
    </source>
</evidence>
<keyword evidence="7" id="KW-1185">Reference proteome</keyword>
<dbReference type="InterPro" id="IPR012480">
    <property type="entry name" value="Hepar_II_III_C"/>
</dbReference>
<sequence>MLIYDEETLKRTRRLIESDPSVRRGWNSFAADMAARDEAWLESARERVALLRQRWLTYGGSKLFTLGNEVRELAKEAQNLAFYARVTGSEEAVHLVRGLLALLGEEERWVYQSGGGRSSDLWTADIGVYLSSAYDAVRESCGEEERRMIEDMLYGRAYVPLYEDWLHPLKKIHALDTMGHNWWIVCVSAAGLLLLALRDRVPHAAEALHTITESLREWFAYPGNVLQNKQANFGLDGDYVETMGYLDYALGNFLVFEAAYRKASGDAALGELPVLSKIPDLYLETIYWKDGKVGTFHFGDDGDRKKHAYVWLRLADLRRRGELVGLFADIKGDPGEAAEFAFYPEGLTAKVPVSPDREGVAVLEHSGYGFVRWHSGGEQVVLAVKTGESWNHNHLDAGTFMLTVGGRTFADDSGHCAYSKPLYNAYYRQSAAHNVVLFDGRGQPPALIEEGTKFPGSIPEWLDMPGYKYLLADCTGPYSGLYRRFYRHFLCLDGAMVLIDDLQAESGGTFEWLLHMPEGMKISGGTAEPELSIDSAGREMKVLHPYPERKEYVKDKGYLNSFSRETGLEDVFPEADYARVRSGSDDGRIKFVSVFLLPETDGNRAAAKRLAEPAGTEIGPAAGDSSPCDPDIQAIRVSHPDGGHTEIFVNRRADGRVMHDNSHAAFGALETDAFLAALSRDAEGRLYRISLHNGSYIKYGGRCLFSSLLKASAVLDYRGGGLHAASSLSADAWCHFALGAPEEETADIHAAEEARRAGLRHDPDSGLWKRKMEAGRSEFRLVRGTADGK</sequence>
<evidence type="ECO:0000256" key="3">
    <source>
        <dbReference type="ARBA" id="ARBA00022764"/>
    </source>
</evidence>
<proteinExistence type="predicted"/>
<dbReference type="Gene3D" id="2.70.98.70">
    <property type="match status" value="1"/>
</dbReference>
<gene>
    <name evidence="6" type="ORF">GYN08_03735</name>
</gene>
<dbReference type="SUPFAM" id="SSF48230">
    <property type="entry name" value="Chondroitin AC/alginate lyase"/>
    <property type="match status" value="1"/>
</dbReference>
<keyword evidence="4" id="KW-0456">Lyase</keyword>
<feature type="domain" description="Heparinase II/III-like C-terminal" evidence="5">
    <location>
        <begin position="359"/>
        <end position="531"/>
    </location>
</feature>
<comment type="caution">
    <text evidence="6">The sequence shown here is derived from an EMBL/GenBank/DDBJ whole genome shotgun (WGS) entry which is preliminary data.</text>
</comment>
<dbReference type="Pfam" id="PF07940">
    <property type="entry name" value="Hepar_II_III_C"/>
    <property type="match status" value="1"/>
</dbReference>
<dbReference type="InterPro" id="IPR008929">
    <property type="entry name" value="Chondroitin_lyas"/>
</dbReference>
<evidence type="ECO:0000256" key="4">
    <source>
        <dbReference type="ARBA" id="ARBA00023239"/>
    </source>
</evidence>
<evidence type="ECO:0000313" key="7">
    <source>
        <dbReference type="Proteomes" id="UP000800303"/>
    </source>
</evidence>
<reference evidence="6 7" key="1">
    <citation type="submission" date="2020-01" db="EMBL/GenBank/DDBJ databases">
        <title>Polyphasic characterisation and genomic insights into a novel alkali tolerant bacterium VR-M41.</title>
        <authorList>
            <person name="Vemuluri V.R."/>
        </authorList>
    </citation>
    <scope>NUCLEOTIDE SEQUENCE [LARGE SCALE GENOMIC DNA]</scope>
    <source>
        <strain evidence="6 7">VR-M41</strain>
    </source>
</reference>
<accession>A0ABX0F1J2</accession>
<keyword evidence="3" id="KW-0574">Periplasm</keyword>
<keyword evidence="2" id="KW-0732">Signal</keyword>
<dbReference type="EMBL" id="JAAFGS010000001">
    <property type="protein sequence ID" value="NGZ74417.1"/>
    <property type="molecule type" value="Genomic_DNA"/>
</dbReference>
<organism evidence="6 7">
    <name type="scientific">Saccharibacillus alkalitolerans</name>
    <dbReference type="NCBI Taxonomy" id="2705290"/>
    <lineage>
        <taxon>Bacteria</taxon>
        <taxon>Bacillati</taxon>
        <taxon>Bacillota</taxon>
        <taxon>Bacilli</taxon>
        <taxon>Bacillales</taxon>
        <taxon>Paenibacillaceae</taxon>
        <taxon>Saccharibacillus</taxon>
    </lineage>
</organism>
<name>A0ABX0F1J2_9BACL</name>
<dbReference type="Proteomes" id="UP000800303">
    <property type="component" value="Unassembled WGS sequence"/>
</dbReference>
<evidence type="ECO:0000313" key="6">
    <source>
        <dbReference type="EMBL" id="NGZ74417.1"/>
    </source>
</evidence>
<dbReference type="PANTHER" id="PTHR39210:SF1">
    <property type="entry name" value="HEPARIN-SULFATE LYASE"/>
    <property type="match status" value="1"/>
</dbReference>
<dbReference type="PANTHER" id="PTHR39210">
    <property type="entry name" value="HEPARIN-SULFATE LYASE"/>
    <property type="match status" value="1"/>
</dbReference>
<dbReference type="Gene3D" id="1.50.10.100">
    <property type="entry name" value="Chondroitin AC/alginate lyase"/>
    <property type="match status" value="1"/>
</dbReference>